<sequence length="280" mass="30337">MVVQPLDSAENKLIRQIKRFATSHHARVKNQRTVVEGGRLIEEALGAGFRPHVVVYSPRWVAKPDGRAMIQRLEAAGARPLYITDRLLDSLSSLEAPPGVMAVVDLPPWRSLDEVLDPDPVPWLMVADAIQDPGNLGTLVRAALAAGARTVAVTPGTVEPFNPKTIRASAGAIFRLPLVRLADAWPSVLRQRGFRLYAAVVENGLPYSAVDWHVPLAIILGNEGNGLNLETLVGAEPITIPMSPAANSLNVSMAGTVLAFHAAYVRQSKELPIFPPARWR</sequence>
<dbReference type="InterPro" id="IPR051259">
    <property type="entry name" value="rRNA_Methyltransferase"/>
</dbReference>
<evidence type="ECO:0000313" key="5">
    <source>
        <dbReference type="EMBL" id="AEW04870.1"/>
    </source>
</evidence>
<dbReference type="GO" id="GO:0006396">
    <property type="term" value="P:RNA processing"/>
    <property type="evidence" value="ECO:0007669"/>
    <property type="project" value="InterPro"/>
</dbReference>
<keyword evidence="6" id="KW-1185">Reference proteome</keyword>
<keyword evidence="3" id="KW-0808">Transferase</keyword>
<dbReference type="PATRIC" id="fig|679936.5.peg.1439"/>
<evidence type="ECO:0000259" key="4">
    <source>
        <dbReference type="SMART" id="SM00967"/>
    </source>
</evidence>
<dbReference type="EMBL" id="CP003179">
    <property type="protein sequence ID" value="AEW04870.1"/>
    <property type="molecule type" value="Genomic_DNA"/>
</dbReference>
<evidence type="ECO:0000256" key="3">
    <source>
        <dbReference type="ARBA" id="ARBA00022679"/>
    </source>
</evidence>
<dbReference type="PANTHER" id="PTHR43191:SF2">
    <property type="entry name" value="RRNA METHYLTRANSFERASE 3, MITOCHONDRIAL"/>
    <property type="match status" value="1"/>
</dbReference>
<organism evidence="5 6">
    <name type="scientific">Sulfobacillus acidophilus (strain ATCC 700253 / DSM 10332 / NAL)</name>
    <dbReference type="NCBI Taxonomy" id="679936"/>
    <lineage>
        <taxon>Bacteria</taxon>
        <taxon>Bacillati</taxon>
        <taxon>Bacillota</taxon>
        <taxon>Clostridia</taxon>
        <taxon>Eubacteriales</taxon>
        <taxon>Clostridiales Family XVII. Incertae Sedis</taxon>
        <taxon>Sulfobacillus</taxon>
    </lineage>
</organism>
<reference evidence="6" key="1">
    <citation type="submission" date="2011-12" db="EMBL/GenBank/DDBJ databases">
        <title>The complete genome of chromosome of Sulfobacillus acidophilus DSM 10332.</title>
        <authorList>
            <person name="Lucas S."/>
            <person name="Han J."/>
            <person name="Lapidus A."/>
            <person name="Bruce D."/>
            <person name="Goodwin L."/>
            <person name="Pitluck S."/>
            <person name="Peters L."/>
            <person name="Kyrpides N."/>
            <person name="Mavromatis K."/>
            <person name="Ivanova N."/>
            <person name="Mikhailova N."/>
            <person name="Chertkov O."/>
            <person name="Saunders E."/>
            <person name="Detter J.C."/>
            <person name="Tapia R."/>
            <person name="Han C."/>
            <person name="Land M."/>
            <person name="Hauser L."/>
            <person name="Markowitz V."/>
            <person name="Cheng J.-F."/>
            <person name="Hugenholtz P."/>
            <person name="Woyke T."/>
            <person name="Wu D."/>
            <person name="Pukall R."/>
            <person name="Gehrich-Schroeter G."/>
            <person name="Schneider S."/>
            <person name="Klenk H.-P."/>
            <person name="Eisen J.A."/>
        </authorList>
    </citation>
    <scope>NUCLEOTIDE SEQUENCE [LARGE SCALE GENOMIC DNA]</scope>
    <source>
        <strain evidence="6">ATCC 700253 / DSM 10332 / NAL</strain>
    </source>
</reference>
<evidence type="ECO:0000256" key="1">
    <source>
        <dbReference type="ARBA" id="ARBA00007228"/>
    </source>
</evidence>
<dbReference type="SUPFAM" id="SSF75217">
    <property type="entry name" value="alpha/beta knot"/>
    <property type="match status" value="1"/>
</dbReference>
<evidence type="ECO:0000256" key="2">
    <source>
        <dbReference type="ARBA" id="ARBA00022603"/>
    </source>
</evidence>
<dbReference type="KEGG" id="sap:Sulac_1373"/>
<dbReference type="SMART" id="SM00967">
    <property type="entry name" value="SpoU_sub_bind"/>
    <property type="match status" value="1"/>
</dbReference>
<dbReference type="InterPro" id="IPR013123">
    <property type="entry name" value="SpoU_subst-bd"/>
</dbReference>
<evidence type="ECO:0000313" key="6">
    <source>
        <dbReference type="Proteomes" id="UP000005439"/>
    </source>
</evidence>
<dbReference type="InterPro" id="IPR053888">
    <property type="entry name" value="MRM3-like_sub_bind"/>
</dbReference>
<gene>
    <name evidence="5" type="ordered locus">Sulac_1373</name>
</gene>
<accession>G8TWH2</accession>
<dbReference type="AlphaFoldDB" id="G8TWH2"/>
<dbReference type="CDD" id="cd18095">
    <property type="entry name" value="SpoU-like_rRNA-MTase"/>
    <property type="match status" value="1"/>
</dbReference>
<dbReference type="Gene3D" id="3.30.1330.30">
    <property type="match status" value="1"/>
</dbReference>
<name>G8TWH2_SULAD</name>
<comment type="similarity">
    <text evidence="1">Belongs to the class IV-like SAM-binding methyltransferase superfamily. RNA methyltransferase TrmH family.</text>
</comment>
<dbReference type="SUPFAM" id="SSF55315">
    <property type="entry name" value="L30e-like"/>
    <property type="match status" value="1"/>
</dbReference>
<dbReference type="GO" id="GO:0008173">
    <property type="term" value="F:RNA methyltransferase activity"/>
    <property type="evidence" value="ECO:0007669"/>
    <property type="project" value="InterPro"/>
</dbReference>
<dbReference type="InterPro" id="IPR029026">
    <property type="entry name" value="tRNA_m1G_MTases_N"/>
</dbReference>
<keyword evidence="2 5" id="KW-0489">Methyltransferase</keyword>
<dbReference type="GO" id="GO:0032259">
    <property type="term" value="P:methylation"/>
    <property type="evidence" value="ECO:0007669"/>
    <property type="project" value="UniProtKB-KW"/>
</dbReference>
<dbReference type="InterPro" id="IPR029028">
    <property type="entry name" value="Alpha/beta_knot_MTases"/>
</dbReference>
<dbReference type="InterPro" id="IPR001537">
    <property type="entry name" value="SpoU_MeTrfase"/>
</dbReference>
<dbReference type="Pfam" id="PF00588">
    <property type="entry name" value="SpoU_methylase"/>
    <property type="match status" value="1"/>
</dbReference>
<dbReference type="STRING" id="679936.Sulac_1373"/>
<dbReference type="Pfam" id="PF22435">
    <property type="entry name" value="MRM3-like_sub_bind"/>
    <property type="match status" value="1"/>
</dbReference>
<dbReference type="GO" id="GO:0003723">
    <property type="term" value="F:RNA binding"/>
    <property type="evidence" value="ECO:0007669"/>
    <property type="project" value="InterPro"/>
</dbReference>
<dbReference type="Gene3D" id="3.40.1280.10">
    <property type="match status" value="1"/>
</dbReference>
<dbReference type="HOGENOM" id="CLU_021322_3_2_9"/>
<dbReference type="Proteomes" id="UP000005439">
    <property type="component" value="Chromosome"/>
</dbReference>
<dbReference type="GO" id="GO:0005737">
    <property type="term" value="C:cytoplasm"/>
    <property type="evidence" value="ECO:0007669"/>
    <property type="project" value="UniProtKB-ARBA"/>
</dbReference>
<protein>
    <submittedName>
        <fullName evidence="5">tRNA/rRNA methyltransferase (SpoU)</fullName>
    </submittedName>
</protein>
<proteinExistence type="inferred from homology"/>
<reference evidence="5 6" key="2">
    <citation type="journal article" date="2012" name="Stand. Genomic Sci.">
        <title>Complete genome sequence of the moderately thermophilic mineral-sulfide-oxidizing firmicute Sulfobacillus acidophilus type strain (NAL(T)).</title>
        <authorList>
            <person name="Anderson I."/>
            <person name="Chertkov O."/>
            <person name="Chen A."/>
            <person name="Saunders E."/>
            <person name="Lapidus A."/>
            <person name="Nolan M."/>
            <person name="Lucas S."/>
            <person name="Hammon N."/>
            <person name="Deshpande S."/>
            <person name="Cheng J.F."/>
            <person name="Han C."/>
            <person name="Tapia R."/>
            <person name="Goodwin L.A."/>
            <person name="Pitluck S."/>
            <person name="Liolios K."/>
            <person name="Pagani I."/>
            <person name="Ivanova N."/>
            <person name="Mikhailova N."/>
            <person name="Pati A."/>
            <person name="Palaniappan K."/>
            <person name="Land M."/>
            <person name="Pan C."/>
            <person name="Rohde M."/>
            <person name="Pukall R."/>
            <person name="Goker M."/>
            <person name="Detter J.C."/>
            <person name="Woyke T."/>
            <person name="Bristow J."/>
            <person name="Eisen J.A."/>
            <person name="Markowitz V."/>
            <person name="Hugenholtz P."/>
            <person name="Kyrpides N.C."/>
            <person name="Klenk H.P."/>
            <person name="Mavromatis K."/>
        </authorList>
    </citation>
    <scope>NUCLEOTIDE SEQUENCE [LARGE SCALE GENOMIC DNA]</scope>
    <source>
        <strain evidence="6">ATCC 700253 / DSM 10332 / NAL</strain>
    </source>
</reference>
<dbReference type="InterPro" id="IPR029064">
    <property type="entry name" value="Ribosomal_eL30-like_sf"/>
</dbReference>
<feature type="domain" description="RNA 2-O ribose methyltransferase substrate binding" evidence="4">
    <location>
        <begin position="34"/>
        <end position="110"/>
    </location>
</feature>
<dbReference type="PANTHER" id="PTHR43191">
    <property type="entry name" value="RRNA METHYLTRANSFERASE 3"/>
    <property type="match status" value="1"/>
</dbReference>